<dbReference type="Proteomes" id="UP001249505">
    <property type="component" value="Unassembled WGS sequence"/>
</dbReference>
<keyword evidence="3" id="KW-1133">Transmembrane helix</keyword>
<keyword evidence="3" id="KW-0812">Transmembrane</keyword>
<keyword evidence="5" id="KW-1185">Reference proteome</keyword>
<evidence type="ECO:0000256" key="3">
    <source>
        <dbReference type="SAM" id="Phobius"/>
    </source>
</evidence>
<dbReference type="EMBL" id="JAUOES010000008">
    <property type="protein sequence ID" value="MDT3280375.1"/>
    <property type="molecule type" value="Genomic_DNA"/>
</dbReference>
<evidence type="ECO:0000256" key="2">
    <source>
        <dbReference type="SAM" id="MobiDB-lite"/>
    </source>
</evidence>
<comment type="caution">
    <text evidence="4">The sequence shown here is derived from an EMBL/GenBank/DDBJ whole genome shotgun (WGS) entry which is preliminary data.</text>
</comment>
<proteinExistence type="predicted"/>
<feature type="transmembrane region" description="Helical" evidence="3">
    <location>
        <begin position="6"/>
        <end position="26"/>
    </location>
</feature>
<name>A0ABU3FYB5_9GAMM</name>
<reference evidence="4 5" key="1">
    <citation type="submission" date="2023-07" db="EMBL/GenBank/DDBJ databases">
        <title>Novel Shewanella species isolated from Baltic Sea sediments.</title>
        <authorList>
            <person name="Martin-Rodriguez A.J."/>
        </authorList>
    </citation>
    <scope>NUCLEOTIDE SEQUENCE [LARGE SCALE GENOMIC DNA]</scope>
    <source>
        <strain evidence="4 5">SP2S1-2</strain>
    </source>
</reference>
<evidence type="ECO:0000256" key="1">
    <source>
        <dbReference type="SAM" id="Coils"/>
    </source>
</evidence>
<dbReference type="GeneID" id="11772280"/>
<evidence type="ECO:0000313" key="5">
    <source>
        <dbReference type="Proteomes" id="UP001249505"/>
    </source>
</evidence>
<feature type="region of interest" description="Disordered" evidence="2">
    <location>
        <begin position="156"/>
        <end position="189"/>
    </location>
</feature>
<keyword evidence="1" id="KW-0175">Coiled coil</keyword>
<protein>
    <submittedName>
        <fullName evidence="4">Uncharacterized protein</fullName>
    </submittedName>
</protein>
<organism evidence="4 5">
    <name type="scientific">Shewanella scandinavica</name>
    <dbReference type="NCBI Taxonomy" id="3063538"/>
    <lineage>
        <taxon>Bacteria</taxon>
        <taxon>Pseudomonadati</taxon>
        <taxon>Pseudomonadota</taxon>
        <taxon>Gammaproteobacteria</taxon>
        <taxon>Alteromonadales</taxon>
        <taxon>Shewanellaceae</taxon>
        <taxon>Shewanella</taxon>
    </lineage>
</organism>
<dbReference type="RefSeq" id="WP_012197071.1">
    <property type="nucleotide sequence ID" value="NZ_JAUOES010000008.1"/>
</dbReference>
<sequence>MNPSQIISTVQWLFLSLALVTIGLMYHQQQSTKSQLTQALTDNAALKQSADTLAVWLQDANVERIALKDEGETLALQVQTVELQKAALANRNQDLNHQLTQLLEDAQDEQTQTWRVASVPNDVVRVFDNAARCALRAYLQDPICVAARSTDARVQRHSGSTTGIAVPANPEGTVPIQPKVSGANALATH</sequence>
<gene>
    <name evidence="4" type="ORF">Q4Q50_08740</name>
</gene>
<feature type="coiled-coil region" evidence="1">
    <location>
        <begin position="78"/>
        <end position="112"/>
    </location>
</feature>
<evidence type="ECO:0000313" key="4">
    <source>
        <dbReference type="EMBL" id="MDT3280375.1"/>
    </source>
</evidence>
<accession>A0ABU3FYB5</accession>
<keyword evidence="3" id="KW-0472">Membrane</keyword>